<proteinExistence type="predicted"/>
<organism evidence="2 5">
    <name type="scientific">Bacteroides fragilis</name>
    <dbReference type="NCBI Taxonomy" id="817"/>
    <lineage>
        <taxon>Bacteria</taxon>
        <taxon>Pseudomonadati</taxon>
        <taxon>Bacteroidota</taxon>
        <taxon>Bacteroidia</taxon>
        <taxon>Bacteroidales</taxon>
        <taxon>Bacteroidaceae</taxon>
        <taxon>Bacteroides</taxon>
    </lineage>
</organism>
<accession>A0A412YR25</accession>
<dbReference type="Proteomes" id="UP000284614">
    <property type="component" value="Unassembled WGS sequence"/>
</dbReference>
<gene>
    <name evidence="2" type="ORF">DWW08_01750</name>
    <name evidence="3" type="ORF">DXA27_19175</name>
</gene>
<evidence type="ECO:0000259" key="1">
    <source>
        <dbReference type="PROSITE" id="PS50075"/>
    </source>
</evidence>
<dbReference type="Pfam" id="PF00550">
    <property type="entry name" value="PP-binding"/>
    <property type="match status" value="1"/>
</dbReference>
<dbReference type="EMBL" id="QRZH01000001">
    <property type="protein sequence ID" value="RGV59850.1"/>
    <property type="molecule type" value="Genomic_DNA"/>
</dbReference>
<dbReference type="PROSITE" id="PS50075">
    <property type="entry name" value="CARRIER"/>
    <property type="match status" value="1"/>
</dbReference>
<evidence type="ECO:0000313" key="3">
    <source>
        <dbReference type="EMBL" id="RGY65555.1"/>
    </source>
</evidence>
<name>A0A412YR25_BACFG</name>
<comment type="caution">
    <text evidence="2">The sequence shown here is derived from an EMBL/GenBank/DDBJ whole genome shotgun (WGS) entry which is preliminary data.</text>
</comment>
<feature type="domain" description="Carrier" evidence="1">
    <location>
        <begin position="1"/>
        <end position="74"/>
    </location>
</feature>
<dbReference type="Gene3D" id="1.10.1200.10">
    <property type="entry name" value="ACP-like"/>
    <property type="match status" value="1"/>
</dbReference>
<evidence type="ECO:0000313" key="4">
    <source>
        <dbReference type="Proteomes" id="UP000284614"/>
    </source>
</evidence>
<dbReference type="InterPro" id="IPR036736">
    <property type="entry name" value="ACP-like_sf"/>
</dbReference>
<dbReference type="AlphaFoldDB" id="A0A412YR25"/>
<dbReference type="RefSeq" id="WP_005820772.1">
    <property type="nucleotide sequence ID" value="NZ_JAFKPL010000006.1"/>
</dbReference>
<evidence type="ECO:0000313" key="2">
    <source>
        <dbReference type="EMBL" id="RGV59850.1"/>
    </source>
</evidence>
<dbReference type="Proteomes" id="UP000286270">
    <property type="component" value="Unassembled WGS sequence"/>
</dbReference>
<sequence>MKEKIVVILNGLRPEFDFNEPVNFIEEGMLDSFDVINLVNELDSTFGISIDGVDVLPENFSSLESIIGLLKKNGVV</sequence>
<dbReference type="SUPFAM" id="SSF47336">
    <property type="entry name" value="ACP-like"/>
    <property type="match status" value="1"/>
</dbReference>
<dbReference type="EMBL" id="QSDG01000022">
    <property type="protein sequence ID" value="RGY65555.1"/>
    <property type="molecule type" value="Genomic_DNA"/>
</dbReference>
<protein>
    <submittedName>
        <fullName evidence="2">Acyl carrier protein</fullName>
    </submittedName>
</protein>
<reference evidence="4 5" key="1">
    <citation type="submission" date="2018-08" db="EMBL/GenBank/DDBJ databases">
        <title>A genome reference for cultivated species of the human gut microbiota.</title>
        <authorList>
            <person name="Zou Y."/>
            <person name="Xue W."/>
            <person name="Luo G."/>
        </authorList>
    </citation>
    <scope>NUCLEOTIDE SEQUENCE [LARGE SCALE GENOMIC DNA]</scope>
    <source>
        <strain evidence="2 5">AF14-26</strain>
        <strain evidence="3 4">OF01-1</strain>
    </source>
</reference>
<dbReference type="InterPro" id="IPR009081">
    <property type="entry name" value="PP-bd_ACP"/>
</dbReference>
<evidence type="ECO:0000313" key="5">
    <source>
        <dbReference type="Proteomes" id="UP000286270"/>
    </source>
</evidence>